<gene>
    <name evidence="1" type="ORF">KHA97_13010</name>
</gene>
<sequence>MGAKILRYFAGGNTAKGFYSLYDSNLADLERVFILSGKSKKEKSNIIHHFINKWNEYDYPMEIIHRASNPDDVEGLIIRNLNFAIVDGDHPREIGKEQICSQWETIDLDQSDRTAHLEDELNEVIDLKLKIEQSYLKAYKAYESGLKVHDEWERIYIDHMNFDLADNVAKSLISTLFKKPVAPANKDSDVKRRFLGAATPIGPVDFVDNITEGLGARYFIKGRAGTGKSTLLKKIAAEAENNGYDVEIYHCGFDPNSLDMVVVRELGWAVFDSTQPHEYFPTRAGDEVVDMYELTVAPGTDEAFAEEIANIEARYREQMKLGKLYLAEAKKYEDELEEIYGKVSDLSQTNLMIEELEHLLVNHSSHS</sequence>
<name>A0A942YHN0_9BACI</name>
<comment type="caution">
    <text evidence="1">The sequence shown here is derived from an EMBL/GenBank/DDBJ whole genome shotgun (WGS) entry which is preliminary data.</text>
</comment>
<organism evidence="1 2">
    <name type="scientific">Lederbergia citri</name>
    <dbReference type="NCBI Taxonomy" id="2833580"/>
    <lineage>
        <taxon>Bacteria</taxon>
        <taxon>Bacillati</taxon>
        <taxon>Bacillota</taxon>
        <taxon>Bacilli</taxon>
        <taxon>Bacillales</taxon>
        <taxon>Bacillaceae</taxon>
        <taxon>Lederbergia</taxon>
    </lineage>
</organism>
<evidence type="ECO:0000313" key="2">
    <source>
        <dbReference type="Proteomes" id="UP000681414"/>
    </source>
</evidence>
<proteinExistence type="predicted"/>
<keyword evidence="2" id="KW-1185">Reference proteome</keyword>
<dbReference type="RefSeq" id="WP_213125146.1">
    <property type="nucleotide sequence ID" value="NZ_JAGYPG010000002.1"/>
</dbReference>
<accession>A0A942YHN0</accession>
<evidence type="ECO:0000313" key="1">
    <source>
        <dbReference type="EMBL" id="MBS4195979.1"/>
    </source>
</evidence>
<dbReference type="AlphaFoldDB" id="A0A942YHN0"/>
<dbReference type="InterPro" id="IPR027417">
    <property type="entry name" value="P-loop_NTPase"/>
</dbReference>
<dbReference type="EMBL" id="JAGYPG010000002">
    <property type="protein sequence ID" value="MBS4195979.1"/>
    <property type="molecule type" value="Genomic_DNA"/>
</dbReference>
<protein>
    <submittedName>
        <fullName evidence="1">Uncharacterized protein</fullName>
    </submittedName>
</protein>
<reference evidence="1 2" key="1">
    <citation type="submission" date="2021-05" db="EMBL/GenBank/DDBJ databases">
        <title>Novel Bacillus species.</title>
        <authorList>
            <person name="Liu G."/>
        </authorList>
    </citation>
    <scope>NUCLEOTIDE SEQUENCE [LARGE SCALE GENOMIC DNA]</scope>
    <source>
        <strain evidence="2">FJAT-49780</strain>
    </source>
</reference>
<dbReference type="Proteomes" id="UP000681414">
    <property type="component" value="Unassembled WGS sequence"/>
</dbReference>
<dbReference type="SUPFAM" id="SSF52540">
    <property type="entry name" value="P-loop containing nucleoside triphosphate hydrolases"/>
    <property type="match status" value="1"/>
</dbReference>